<organism evidence="1 2">
    <name type="scientific">Batillaria attramentaria</name>
    <dbReference type="NCBI Taxonomy" id="370345"/>
    <lineage>
        <taxon>Eukaryota</taxon>
        <taxon>Metazoa</taxon>
        <taxon>Spiralia</taxon>
        <taxon>Lophotrochozoa</taxon>
        <taxon>Mollusca</taxon>
        <taxon>Gastropoda</taxon>
        <taxon>Caenogastropoda</taxon>
        <taxon>Sorbeoconcha</taxon>
        <taxon>Cerithioidea</taxon>
        <taxon>Batillariidae</taxon>
        <taxon>Batillaria</taxon>
    </lineage>
</organism>
<comment type="caution">
    <text evidence="1">The sequence shown here is derived from an EMBL/GenBank/DDBJ whole genome shotgun (WGS) entry which is preliminary data.</text>
</comment>
<dbReference type="AlphaFoldDB" id="A0ABD0JID1"/>
<protein>
    <submittedName>
        <fullName evidence="1">Uncharacterized protein</fullName>
    </submittedName>
</protein>
<feature type="non-terminal residue" evidence="1">
    <location>
        <position position="79"/>
    </location>
</feature>
<name>A0ABD0JID1_9CAEN</name>
<sequence>MLTHEASINLPRLIGDSVCQARPKRSVGTAAGSGTKYRNGASIRGLVYEKENPGEGGVKAGAGMFVQLKAWQTMALGKT</sequence>
<reference evidence="1 2" key="1">
    <citation type="journal article" date="2023" name="Sci. Data">
        <title>Genome assembly of the Korean intertidal mud-creeper Batillaria attramentaria.</title>
        <authorList>
            <person name="Patra A.K."/>
            <person name="Ho P.T."/>
            <person name="Jun S."/>
            <person name="Lee S.J."/>
            <person name="Kim Y."/>
            <person name="Won Y.J."/>
        </authorList>
    </citation>
    <scope>NUCLEOTIDE SEQUENCE [LARGE SCALE GENOMIC DNA]</scope>
    <source>
        <strain evidence="1">Wonlab-2016</strain>
    </source>
</reference>
<evidence type="ECO:0000313" key="1">
    <source>
        <dbReference type="EMBL" id="KAK7474702.1"/>
    </source>
</evidence>
<accession>A0ABD0JID1</accession>
<dbReference type="EMBL" id="JACVVK020000428">
    <property type="protein sequence ID" value="KAK7474702.1"/>
    <property type="molecule type" value="Genomic_DNA"/>
</dbReference>
<dbReference type="Proteomes" id="UP001519460">
    <property type="component" value="Unassembled WGS sequence"/>
</dbReference>
<proteinExistence type="predicted"/>
<keyword evidence="2" id="KW-1185">Reference proteome</keyword>
<gene>
    <name evidence="1" type="ORF">BaRGS_00034067</name>
</gene>
<evidence type="ECO:0000313" key="2">
    <source>
        <dbReference type="Proteomes" id="UP001519460"/>
    </source>
</evidence>